<dbReference type="EMBL" id="FOMJ01000002">
    <property type="protein sequence ID" value="SFD18775.1"/>
    <property type="molecule type" value="Genomic_DNA"/>
</dbReference>
<accession>A0A1I1Q9M8</accession>
<evidence type="ECO:0000313" key="3">
    <source>
        <dbReference type="Proteomes" id="UP000198611"/>
    </source>
</evidence>
<dbReference type="OrthoDB" id="6007799at2"/>
<sequence length="251" mass="28354">MRAFTLLAACLALVLLPTLLAAESRAPFPEGIDLEYRVKRSGFTLGTMERTISGETVQGGNGHEYRVASVARPGGMARLLFSGETRESSRFRWEEDGIRPLEYRYRQRTGEDKDIRLSFHYGEAVVREAVRGREWALEAGTQDLVSAQFAVMRGVAAGEESFEFRVVDEDGPETYRYEVTGETRRETPAGTWQTVRVEQIRDKPGKRRSLFWLAPELGYLPVAVEQRKGDDRKGLLELLKAPEADFSAMEE</sequence>
<dbReference type="RefSeq" id="WP_093427713.1">
    <property type="nucleotide sequence ID" value="NZ_FOMJ01000002.1"/>
</dbReference>
<protein>
    <recommendedName>
        <fullName evidence="4">DUF3108 domain-containing protein</fullName>
    </recommendedName>
</protein>
<gene>
    <name evidence="2" type="ORF">SAMN05660831_01064</name>
</gene>
<evidence type="ECO:0000313" key="2">
    <source>
        <dbReference type="EMBL" id="SFD18775.1"/>
    </source>
</evidence>
<organism evidence="2 3">
    <name type="scientific">Thiohalospira halophila DSM 15071</name>
    <dbReference type="NCBI Taxonomy" id="1123397"/>
    <lineage>
        <taxon>Bacteria</taxon>
        <taxon>Pseudomonadati</taxon>
        <taxon>Pseudomonadota</taxon>
        <taxon>Gammaproteobacteria</taxon>
        <taxon>Thiohalospirales</taxon>
        <taxon>Thiohalospiraceae</taxon>
        <taxon>Thiohalospira</taxon>
    </lineage>
</organism>
<dbReference type="STRING" id="1123397.SAMN05660831_01064"/>
<reference evidence="2 3" key="1">
    <citation type="submission" date="2016-10" db="EMBL/GenBank/DDBJ databases">
        <authorList>
            <person name="de Groot N.N."/>
        </authorList>
    </citation>
    <scope>NUCLEOTIDE SEQUENCE [LARGE SCALE GENOMIC DNA]</scope>
    <source>
        <strain evidence="2 3">HL3</strain>
    </source>
</reference>
<dbReference type="InterPro" id="IPR021457">
    <property type="entry name" value="DUF3108"/>
</dbReference>
<feature type="signal peptide" evidence="1">
    <location>
        <begin position="1"/>
        <end position="21"/>
    </location>
</feature>
<evidence type="ECO:0000256" key="1">
    <source>
        <dbReference type="SAM" id="SignalP"/>
    </source>
</evidence>
<evidence type="ECO:0008006" key="4">
    <source>
        <dbReference type="Google" id="ProtNLM"/>
    </source>
</evidence>
<dbReference type="Pfam" id="PF11306">
    <property type="entry name" value="DUF3108"/>
    <property type="match status" value="1"/>
</dbReference>
<proteinExistence type="predicted"/>
<keyword evidence="1" id="KW-0732">Signal</keyword>
<name>A0A1I1Q9M8_9GAMM</name>
<feature type="chain" id="PRO_5011509581" description="DUF3108 domain-containing protein" evidence="1">
    <location>
        <begin position="22"/>
        <end position="251"/>
    </location>
</feature>
<dbReference type="AlphaFoldDB" id="A0A1I1Q9M8"/>
<dbReference type="Proteomes" id="UP000198611">
    <property type="component" value="Unassembled WGS sequence"/>
</dbReference>
<keyword evidence="3" id="KW-1185">Reference proteome</keyword>